<keyword evidence="2" id="KW-0808">Transferase</keyword>
<gene>
    <name evidence="9" type="ORF">ATC70_009352</name>
</gene>
<accession>A0AAN7DKK6</accession>
<evidence type="ECO:0000313" key="9">
    <source>
        <dbReference type="EMBL" id="KAK4519121.1"/>
    </source>
</evidence>
<evidence type="ECO:0000256" key="3">
    <source>
        <dbReference type="ARBA" id="ARBA00022741"/>
    </source>
</evidence>
<dbReference type="InterPro" id="IPR011009">
    <property type="entry name" value="Kinase-like_dom_sf"/>
</dbReference>
<keyword evidence="4" id="KW-0418">Kinase</keyword>
<dbReference type="AlphaFoldDB" id="A0AAN7DKK6"/>
<keyword evidence="5 6" id="KW-0067">ATP-binding</keyword>
<dbReference type="PROSITE" id="PS50011">
    <property type="entry name" value="PROTEIN_KINASE_DOM"/>
    <property type="match status" value="1"/>
</dbReference>
<evidence type="ECO:0000256" key="7">
    <source>
        <dbReference type="SAM" id="MobiDB-lite"/>
    </source>
</evidence>
<dbReference type="GO" id="GO:0004674">
    <property type="term" value="F:protein serine/threonine kinase activity"/>
    <property type="evidence" value="ECO:0007669"/>
    <property type="project" value="UniProtKB-KW"/>
</dbReference>
<evidence type="ECO:0000256" key="6">
    <source>
        <dbReference type="PROSITE-ProRule" id="PRU10141"/>
    </source>
</evidence>
<dbReference type="GO" id="GO:0005524">
    <property type="term" value="F:ATP binding"/>
    <property type="evidence" value="ECO:0007669"/>
    <property type="project" value="UniProtKB-UniRule"/>
</dbReference>
<dbReference type="PROSITE" id="PS00108">
    <property type="entry name" value="PROTEIN_KINASE_ST"/>
    <property type="match status" value="1"/>
</dbReference>
<feature type="region of interest" description="Disordered" evidence="7">
    <location>
        <begin position="872"/>
        <end position="892"/>
    </location>
</feature>
<dbReference type="PANTHER" id="PTHR24346:SF30">
    <property type="entry name" value="MATERNAL EMBRYONIC LEUCINE ZIPPER KINASE"/>
    <property type="match status" value="1"/>
</dbReference>
<organism evidence="9 10">
    <name type="scientific">Mucor velutinosus</name>
    <dbReference type="NCBI Taxonomy" id="708070"/>
    <lineage>
        <taxon>Eukaryota</taxon>
        <taxon>Fungi</taxon>
        <taxon>Fungi incertae sedis</taxon>
        <taxon>Mucoromycota</taxon>
        <taxon>Mucoromycotina</taxon>
        <taxon>Mucoromycetes</taxon>
        <taxon>Mucorales</taxon>
        <taxon>Mucorineae</taxon>
        <taxon>Mucoraceae</taxon>
        <taxon>Mucor</taxon>
    </lineage>
</organism>
<dbReference type="InterPro" id="IPR000719">
    <property type="entry name" value="Prot_kinase_dom"/>
</dbReference>
<dbReference type="Pfam" id="PF00069">
    <property type="entry name" value="Pkinase"/>
    <property type="match status" value="1"/>
</dbReference>
<dbReference type="EMBL" id="JASEJX010000012">
    <property type="protein sequence ID" value="KAK4519121.1"/>
    <property type="molecule type" value="Genomic_DNA"/>
</dbReference>
<dbReference type="InterPro" id="IPR008271">
    <property type="entry name" value="Ser/Thr_kinase_AS"/>
</dbReference>
<keyword evidence="1" id="KW-0723">Serine/threonine-protein kinase</keyword>
<feature type="domain" description="Protein kinase" evidence="8">
    <location>
        <begin position="78"/>
        <end position="331"/>
    </location>
</feature>
<dbReference type="FunFam" id="3.30.200.20:FF:000003">
    <property type="entry name" value="Non-specific serine/threonine protein kinase"/>
    <property type="match status" value="1"/>
</dbReference>
<feature type="region of interest" description="Disordered" evidence="7">
    <location>
        <begin position="728"/>
        <end position="758"/>
    </location>
</feature>
<keyword evidence="10" id="KW-1185">Reference proteome</keyword>
<feature type="region of interest" description="Disordered" evidence="7">
    <location>
        <begin position="633"/>
        <end position="658"/>
    </location>
</feature>
<feature type="binding site" evidence="6">
    <location>
        <position position="107"/>
    </location>
    <ligand>
        <name>ATP</name>
        <dbReference type="ChEBI" id="CHEBI:30616"/>
    </ligand>
</feature>
<evidence type="ECO:0000256" key="4">
    <source>
        <dbReference type="ARBA" id="ARBA00022777"/>
    </source>
</evidence>
<sequence length="892" mass="100178">MGFNAVADHIRKWKRNSNQPVIHEIAPTVATHLANASTTTNTTTANHLHNKKLRKPPSPPKKQLPPSPDSYLQGIGDYTYIKQVGQGKFSRVMLSTHCLTKKQVAVKIIDKRVHDYRVMSRLVREISLMEALDHPNIVRLYETYETTDSLYLVMEYVDGYNLDEFLQQRGGKLPENEARDVFRQMAAAMDYCHSRWVVHRDLKAPNILLTRDFQVKIADFGLGNRYGRRRLKTICGSMLYYSPEIINGQGYTGPEVDCWCLGVSLYRMTVGEEPFHRANTVGDLRKDVTGGNFIIPNHLSVGLRNTIMKCMSVDKNKRTRVHLALKNDPWLSDDGKLPNIFIYGTTQTTATMATVVTAATKEEELARLKKEKEKLKYQHLRDMEEEKRYKKFIKKTIVCHPKNPSIYFTSAIPHSPKPEDTYTNSEKQRHLFFQKVNELSHQVQLLPAQNTGNKSPIRHLLRKLKQPENHTTASSLSLSLANRNGSQNSLNAIPCGNAATSTIPAVAQQQRNPIRKTSSNMSLSQIYQRVAKDQVHYYTFQLTPQTALRITGVAGESSSISMQQSQQDEITMMLIIRGICDIMGITYHRDKNDRLICVMALSDYINEKPKSFYKLKRRDSKMISSNQSLYTNNNNIETHDGSQASFSRSSAGLSDMNRSSQFVGGGSSRFSKFKKMTSHVLSSIFPYHSSTLVVQDSRSVRYPPFPHINAAASSNYASRFNTAVNRTTTHVGSQSSQQSTHVGSQSSQQFTHVSEEDGQDKKSGVAIFAIEIISLSKDLQNRVAAIKLSKIEGSSKVFRIACGWITGVIGQNITPAQLTDQFNHTLLHYDLNASAADIPSSTTAAMMRTSPSQQRLNRPKSAITFIPVHAQQASTHNTIQKSPTTAVPSTTK</sequence>
<dbReference type="FunFam" id="1.10.510.10:FF:000571">
    <property type="entry name" value="Maternal embryonic leucine zipper kinase"/>
    <property type="match status" value="1"/>
</dbReference>
<dbReference type="InterPro" id="IPR017441">
    <property type="entry name" value="Protein_kinase_ATP_BS"/>
</dbReference>
<dbReference type="GO" id="GO:0005737">
    <property type="term" value="C:cytoplasm"/>
    <property type="evidence" value="ECO:0007669"/>
    <property type="project" value="TreeGrafter"/>
</dbReference>
<keyword evidence="3 6" id="KW-0547">Nucleotide-binding</keyword>
<dbReference type="Gene3D" id="1.10.510.10">
    <property type="entry name" value="Transferase(Phosphotransferase) domain 1"/>
    <property type="match status" value="1"/>
</dbReference>
<dbReference type="SMART" id="SM00220">
    <property type="entry name" value="S_TKc"/>
    <property type="match status" value="1"/>
</dbReference>
<dbReference type="GO" id="GO:0035556">
    <property type="term" value="P:intracellular signal transduction"/>
    <property type="evidence" value="ECO:0007669"/>
    <property type="project" value="TreeGrafter"/>
</dbReference>
<reference evidence="9 10" key="1">
    <citation type="submission" date="2022-11" db="EMBL/GenBank/DDBJ databases">
        <title>Mucor velutinosus strain NIH1002 WGS.</title>
        <authorList>
            <person name="Subramanian P."/>
            <person name="Mullikin J.C."/>
            <person name="Segre J.A."/>
            <person name="Zelazny A.M."/>
        </authorList>
    </citation>
    <scope>NUCLEOTIDE SEQUENCE [LARGE SCALE GENOMIC DNA]</scope>
    <source>
        <strain evidence="9 10">NIH1002</strain>
    </source>
</reference>
<dbReference type="PROSITE" id="PS00107">
    <property type="entry name" value="PROTEIN_KINASE_ATP"/>
    <property type="match status" value="1"/>
</dbReference>
<protein>
    <recommendedName>
        <fullName evidence="8">Protein kinase domain-containing protein</fullName>
    </recommendedName>
</protein>
<dbReference type="GeneID" id="89953038"/>
<evidence type="ECO:0000256" key="2">
    <source>
        <dbReference type="ARBA" id="ARBA00022679"/>
    </source>
</evidence>
<evidence type="ECO:0000256" key="5">
    <source>
        <dbReference type="ARBA" id="ARBA00022840"/>
    </source>
</evidence>
<name>A0AAN7DKK6_9FUNG</name>
<comment type="caution">
    <text evidence="9">The sequence shown here is derived from an EMBL/GenBank/DDBJ whole genome shotgun (WGS) entry which is preliminary data.</text>
</comment>
<proteinExistence type="predicted"/>
<evidence type="ECO:0000313" key="10">
    <source>
        <dbReference type="Proteomes" id="UP001304243"/>
    </source>
</evidence>
<feature type="region of interest" description="Disordered" evidence="7">
    <location>
        <begin position="41"/>
        <end position="68"/>
    </location>
</feature>
<evidence type="ECO:0000259" key="8">
    <source>
        <dbReference type="PROSITE" id="PS50011"/>
    </source>
</evidence>
<feature type="compositionally biased region" description="Pro residues" evidence="7">
    <location>
        <begin position="56"/>
        <end position="68"/>
    </location>
</feature>
<dbReference type="Proteomes" id="UP001304243">
    <property type="component" value="Unassembled WGS sequence"/>
</dbReference>
<feature type="compositionally biased region" description="Polar residues" evidence="7">
    <location>
        <begin position="728"/>
        <end position="752"/>
    </location>
</feature>
<dbReference type="RefSeq" id="XP_064685787.1">
    <property type="nucleotide sequence ID" value="XM_064828585.1"/>
</dbReference>
<dbReference type="SUPFAM" id="SSF56112">
    <property type="entry name" value="Protein kinase-like (PK-like)"/>
    <property type="match status" value="1"/>
</dbReference>
<dbReference type="PANTHER" id="PTHR24346">
    <property type="entry name" value="MAP/MICROTUBULE AFFINITY-REGULATING KINASE"/>
    <property type="match status" value="1"/>
</dbReference>
<evidence type="ECO:0000256" key="1">
    <source>
        <dbReference type="ARBA" id="ARBA00022527"/>
    </source>
</evidence>